<feature type="region of interest" description="Disordered" evidence="1">
    <location>
        <begin position="421"/>
        <end position="444"/>
    </location>
</feature>
<sequence length="611" mass="65940">MQCTSLSLPGGNLPAPAGEGRNTTYSPRSFYIRPTSPGTPGAENETQDSTERNTCNSPTMDNFTKKPRIYNPDETAYAVGPKNKYARNLLDILGIEESRLVPQAEPGSTRRRRTLKALRGWRPTQMRFTKEWPNEELPDGWYDMAYMDLFIRVQNFANKYFKFEDIPAVPGESPWLDGFSDEFIYYAGTIARQDKHRGGWDAILTSKATRNSLVIGVIAKVLGISVFDKLLFGADKVQEEMLAAQDEATIETEGYRRTDLRALSVRTCMGDDIVTPNFWPAVDALTMQLLALLLPALDLVDRHFAGSRAANPLRAVHQDLHHVVAEAAYLSIAIRWSGSIFRFVTPLPGQQWELDQDNVDNDVYEASKAAAVAAMPAAAAAPMQKGDGAGAETKGNLAAQPWLLAKVQIIQWPELQRWTPVGDPAAADPSFPDGDGDPGPGAGETVSSIMRSRVVYYAGVTGDEADAAEAVPELADYVRGLRAARRRRRVRPFALGAAAAAAAAAAVVAAGLLVFAVLVLLGGVGGDGGVAGAEAARARGLVEGGLAWVAVAWRDVLSWLFYLWDLMGRVFGQTGNVGRAPLPLATETVSVPIGTPGPVSSPTGIWKFKAA</sequence>
<dbReference type="RefSeq" id="XP_060283301.1">
    <property type="nucleotide sequence ID" value="XM_060430559.1"/>
</dbReference>
<keyword evidence="2" id="KW-0472">Membrane</keyword>
<keyword evidence="4" id="KW-1185">Reference proteome</keyword>
<evidence type="ECO:0000256" key="2">
    <source>
        <dbReference type="SAM" id="Phobius"/>
    </source>
</evidence>
<feature type="transmembrane region" description="Helical" evidence="2">
    <location>
        <begin position="492"/>
        <end position="525"/>
    </location>
</feature>
<accession>A0AAJ0C0Z2</accession>
<keyword evidence="2" id="KW-0812">Transmembrane</keyword>
<dbReference type="EMBL" id="MU839009">
    <property type="protein sequence ID" value="KAK1767088.1"/>
    <property type="molecule type" value="Genomic_DNA"/>
</dbReference>
<feature type="compositionally biased region" description="Polar residues" evidence="1">
    <location>
        <begin position="52"/>
        <end position="61"/>
    </location>
</feature>
<keyword evidence="2" id="KW-1133">Transmembrane helix</keyword>
<dbReference type="Proteomes" id="UP001244011">
    <property type="component" value="Unassembled WGS sequence"/>
</dbReference>
<feature type="compositionally biased region" description="Low complexity" evidence="1">
    <location>
        <begin position="422"/>
        <end position="433"/>
    </location>
</feature>
<protein>
    <submittedName>
        <fullName evidence="3">Uncharacterized protein</fullName>
    </submittedName>
</protein>
<gene>
    <name evidence="3" type="ORF">QBC33DRAFT_570048</name>
</gene>
<evidence type="ECO:0000313" key="3">
    <source>
        <dbReference type="EMBL" id="KAK1767088.1"/>
    </source>
</evidence>
<evidence type="ECO:0000313" key="4">
    <source>
        <dbReference type="Proteomes" id="UP001244011"/>
    </source>
</evidence>
<feature type="region of interest" description="Disordered" evidence="1">
    <location>
        <begin position="1"/>
        <end position="61"/>
    </location>
</feature>
<comment type="caution">
    <text evidence="3">The sequence shown here is derived from an EMBL/GenBank/DDBJ whole genome shotgun (WGS) entry which is preliminary data.</text>
</comment>
<dbReference type="AlphaFoldDB" id="A0AAJ0C0Z2"/>
<reference evidence="3" key="1">
    <citation type="submission" date="2023-06" db="EMBL/GenBank/DDBJ databases">
        <title>Genome-scale phylogeny and comparative genomics of the fungal order Sordariales.</title>
        <authorList>
            <consortium name="Lawrence Berkeley National Laboratory"/>
            <person name="Hensen N."/>
            <person name="Bonometti L."/>
            <person name="Westerberg I."/>
            <person name="Brannstrom I.O."/>
            <person name="Guillou S."/>
            <person name="Cros-Aarteil S."/>
            <person name="Calhoun S."/>
            <person name="Haridas S."/>
            <person name="Kuo A."/>
            <person name="Mondo S."/>
            <person name="Pangilinan J."/>
            <person name="Riley R."/>
            <person name="Labutti K."/>
            <person name="Andreopoulos B."/>
            <person name="Lipzen A."/>
            <person name="Chen C."/>
            <person name="Yanf M."/>
            <person name="Daum C."/>
            <person name="Ng V."/>
            <person name="Clum A."/>
            <person name="Steindorff A."/>
            <person name="Ohm R."/>
            <person name="Martin F."/>
            <person name="Silar P."/>
            <person name="Natvig D."/>
            <person name="Lalanne C."/>
            <person name="Gautier V."/>
            <person name="Ament-Velasquez S.L."/>
            <person name="Kruys A."/>
            <person name="Hutchinson M.I."/>
            <person name="Powell A.J."/>
            <person name="Barry K."/>
            <person name="Miller A.N."/>
            <person name="Grigoriev I.V."/>
            <person name="Debuchy R."/>
            <person name="Gladieux P."/>
            <person name="Thoren M.H."/>
            <person name="Johannesson H."/>
        </authorList>
    </citation>
    <scope>NUCLEOTIDE SEQUENCE</scope>
    <source>
        <strain evidence="3">8032-3</strain>
    </source>
</reference>
<organism evidence="3 4">
    <name type="scientific">Phialemonium atrogriseum</name>
    <dbReference type="NCBI Taxonomy" id="1093897"/>
    <lineage>
        <taxon>Eukaryota</taxon>
        <taxon>Fungi</taxon>
        <taxon>Dikarya</taxon>
        <taxon>Ascomycota</taxon>
        <taxon>Pezizomycotina</taxon>
        <taxon>Sordariomycetes</taxon>
        <taxon>Sordariomycetidae</taxon>
        <taxon>Cephalothecales</taxon>
        <taxon>Cephalothecaceae</taxon>
        <taxon>Phialemonium</taxon>
    </lineage>
</organism>
<proteinExistence type="predicted"/>
<evidence type="ECO:0000256" key="1">
    <source>
        <dbReference type="SAM" id="MobiDB-lite"/>
    </source>
</evidence>
<name>A0AAJ0C0Z2_9PEZI</name>
<dbReference type="GeneID" id="85313746"/>